<evidence type="ECO:0000313" key="8">
    <source>
        <dbReference type="Proteomes" id="UP000217895"/>
    </source>
</evidence>
<dbReference type="InterPro" id="IPR051813">
    <property type="entry name" value="HepT_RNase_toxin"/>
</dbReference>
<keyword evidence="3" id="KW-0540">Nuclease</keyword>
<dbReference type="Gene3D" id="1.20.120.580">
    <property type="entry name" value="bsu32300-like"/>
    <property type="match status" value="1"/>
</dbReference>
<gene>
    <name evidence="7" type="ORF">NIES2135_12030</name>
</gene>
<dbReference type="GO" id="GO:0016787">
    <property type="term" value="F:hydrolase activity"/>
    <property type="evidence" value="ECO:0007669"/>
    <property type="project" value="UniProtKB-KW"/>
</dbReference>
<keyword evidence="4" id="KW-0547">Nucleotide-binding</keyword>
<evidence type="ECO:0008006" key="9">
    <source>
        <dbReference type="Google" id="ProtNLM"/>
    </source>
</evidence>
<dbReference type="Proteomes" id="UP000217895">
    <property type="component" value="Chromosome"/>
</dbReference>
<dbReference type="InterPro" id="IPR037038">
    <property type="entry name" value="HepT-like_sf"/>
</dbReference>
<evidence type="ECO:0000256" key="1">
    <source>
        <dbReference type="ARBA" id="ARBA00022553"/>
    </source>
</evidence>
<evidence type="ECO:0000256" key="5">
    <source>
        <dbReference type="ARBA" id="ARBA00022801"/>
    </source>
</evidence>
<keyword evidence="8" id="KW-1185">Reference proteome</keyword>
<protein>
    <recommendedName>
        <fullName evidence="9">DUF86 domain-containing protein</fullName>
    </recommendedName>
</protein>
<dbReference type="GO" id="GO:0000166">
    <property type="term" value="F:nucleotide binding"/>
    <property type="evidence" value="ECO:0007669"/>
    <property type="project" value="UniProtKB-KW"/>
</dbReference>
<dbReference type="EMBL" id="AP018203">
    <property type="protein sequence ID" value="BAY54386.1"/>
    <property type="molecule type" value="Genomic_DNA"/>
</dbReference>
<sequence>MQNNDRDTASLWDMLRAIQHIQEFTSGLTETGYLDSLLIQRAVERELEILGEAARRVSTEFQQAHPEIDWRNTIGLRNVIAHRYDQVDQEIVWRIVVSVLPTLREQLESLIQER</sequence>
<organism evidence="7 8">
    <name type="scientific">Leptolyngbya boryana NIES-2135</name>
    <dbReference type="NCBI Taxonomy" id="1973484"/>
    <lineage>
        <taxon>Bacteria</taxon>
        <taxon>Bacillati</taxon>
        <taxon>Cyanobacteriota</taxon>
        <taxon>Cyanophyceae</taxon>
        <taxon>Leptolyngbyales</taxon>
        <taxon>Leptolyngbyaceae</taxon>
        <taxon>Leptolyngbya group</taxon>
        <taxon>Leptolyngbya</taxon>
    </lineage>
</organism>
<dbReference type="PANTHER" id="PTHR34139">
    <property type="entry name" value="UPF0331 PROTEIN MJ0127"/>
    <property type="match status" value="1"/>
</dbReference>
<dbReference type="PANTHER" id="PTHR34139:SF1">
    <property type="entry name" value="RNASE MJ1380-RELATED"/>
    <property type="match status" value="1"/>
</dbReference>
<accession>A0A1Z4JCC9</accession>
<dbReference type="InterPro" id="IPR008201">
    <property type="entry name" value="HepT-like"/>
</dbReference>
<dbReference type="GO" id="GO:0110001">
    <property type="term" value="C:toxin-antitoxin complex"/>
    <property type="evidence" value="ECO:0007669"/>
    <property type="project" value="InterPro"/>
</dbReference>
<reference evidence="7 8" key="1">
    <citation type="submission" date="2017-06" db="EMBL/GenBank/DDBJ databases">
        <title>Genome sequencing of cyanobaciteial culture collection at National Institute for Environmental Studies (NIES).</title>
        <authorList>
            <person name="Hirose Y."/>
            <person name="Shimura Y."/>
            <person name="Fujisawa T."/>
            <person name="Nakamura Y."/>
            <person name="Kawachi M."/>
        </authorList>
    </citation>
    <scope>NUCLEOTIDE SEQUENCE [LARGE SCALE GENOMIC DNA]</scope>
    <source>
        <strain evidence="7 8">NIES-2135</strain>
    </source>
</reference>
<keyword evidence="1" id="KW-0597">Phosphoprotein</keyword>
<proteinExistence type="inferred from homology"/>
<evidence type="ECO:0000313" key="7">
    <source>
        <dbReference type="EMBL" id="BAY54386.1"/>
    </source>
</evidence>
<keyword evidence="2" id="KW-1277">Toxin-antitoxin system</keyword>
<dbReference type="GO" id="GO:0004540">
    <property type="term" value="F:RNA nuclease activity"/>
    <property type="evidence" value="ECO:0007669"/>
    <property type="project" value="InterPro"/>
</dbReference>
<comment type="similarity">
    <text evidence="6">Belongs to the HepT RNase toxin family.</text>
</comment>
<evidence type="ECO:0000256" key="6">
    <source>
        <dbReference type="ARBA" id="ARBA00024207"/>
    </source>
</evidence>
<dbReference type="SUPFAM" id="SSF81593">
    <property type="entry name" value="Nucleotidyltransferase substrate binding subunit/domain"/>
    <property type="match status" value="1"/>
</dbReference>
<name>A0A1Z4JCC9_LEPBY</name>
<evidence type="ECO:0000256" key="2">
    <source>
        <dbReference type="ARBA" id="ARBA00022649"/>
    </source>
</evidence>
<keyword evidence="5" id="KW-0378">Hydrolase</keyword>
<dbReference type="AlphaFoldDB" id="A0A1Z4JCC9"/>
<dbReference type="Pfam" id="PF01934">
    <property type="entry name" value="HepT-like"/>
    <property type="match status" value="1"/>
</dbReference>
<evidence type="ECO:0000256" key="4">
    <source>
        <dbReference type="ARBA" id="ARBA00022741"/>
    </source>
</evidence>
<evidence type="ECO:0000256" key="3">
    <source>
        <dbReference type="ARBA" id="ARBA00022722"/>
    </source>
</evidence>